<dbReference type="GO" id="GO:0016020">
    <property type="term" value="C:membrane"/>
    <property type="evidence" value="ECO:0007669"/>
    <property type="project" value="TreeGrafter"/>
</dbReference>
<dbReference type="SUPFAM" id="SSF90257">
    <property type="entry name" value="Myosin rod fragments"/>
    <property type="match status" value="2"/>
</dbReference>
<keyword evidence="3 9" id="KW-0067">ATP-binding</keyword>
<feature type="compositionally biased region" description="Polar residues" evidence="10">
    <location>
        <begin position="1280"/>
        <end position="1290"/>
    </location>
</feature>
<dbReference type="Gene3D" id="1.10.10.820">
    <property type="match status" value="1"/>
</dbReference>
<dbReference type="GO" id="GO:0007015">
    <property type="term" value="P:actin filament organization"/>
    <property type="evidence" value="ECO:0007669"/>
    <property type="project" value="TreeGrafter"/>
</dbReference>
<dbReference type="Pfam" id="PF02736">
    <property type="entry name" value="Myosin_N"/>
    <property type="match status" value="1"/>
</dbReference>
<dbReference type="InterPro" id="IPR027417">
    <property type="entry name" value="P-loop_NTPase"/>
</dbReference>
<dbReference type="GO" id="GO:0005524">
    <property type="term" value="F:ATP binding"/>
    <property type="evidence" value="ECO:0007669"/>
    <property type="project" value="UniProtKB-UniRule"/>
</dbReference>
<dbReference type="GO" id="GO:0000146">
    <property type="term" value="F:microfilament motor activity"/>
    <property type="evidence" value="ECO:0007669"/>
    <property type="project" value="TreeGrafter"/>
</dbReference>
<dbReference type="Gene3D" id="1.20.5.4820">
    <property type="match status" value="1"/>
</dbReference>
<dbReference type="CDD" id="cd14920">
    <property type="entry name" value="MYSc_Myh10"/>
    <property type="match status" value="1"/>
</dbReference>
<dbReference type="FunFam" id="1.20.120.720:FF:000002">
    <property type="entry name" value="Myosin heavy chain 10"/>
    <property type="match status" value="1"/>
</dbReference>
<dbReference type="Ensembl" id="ENSLCAT00010053659.1">
    <property type="protein sequence ID" value="ENSLCAP00010052300.1"/>
    <property type="gene ID" value="ENSLCAG00010023843.1"/>
</dbReference>
<evidence type="ECO:0000313" key="14">
    <source>
        <dbReference type="Proteomes" id="UP000314980"/>
    </source>
</evidence>
<feature type="compositionally biased region" description="Basic and acidic residues" evidence="10">
    <location>
        <begin position="1116"/>
        <end position="1149"/>
    </location>
</feature>
<dbReference type="FunFam" id="1.10.10.820:FF:000001">
    <property type="entry name" value="Myosin heavy chain"/>
    <property type="match status" value="1"/>
</dbReference>
<comment type="similarity">
    <text evidence="1 9">Belongs to the TRAFAC class myosin-kinesin ATPase superfamily. Myosin family.</text>
</comment>
<dbReference type="SMART" id="SM00015">
    <property type="entry name" value="IQ"/>
    <property type="match status" value="2"/>
</dbReference>
<dbReference type="InterPro" id="IPR001609">
    <property type="entry name" value="Myosin_head_motor_dom-like"/>
</dbReference>
<keyword evidence="6 9" id="KW-0518">Myosin</keyword>
<feature type="region of interest" description="Disordered" evidence="10">
    <location>
        <begin position="1347"/>
        <end position="1382"/>
    </location>
</feature>
<feature type="compositionally biased region" description="Polar residues" evidence="10">
    <location>
        <begin position="1229"/>
        <end position="1241"/>
    </location>
</feature>
<dbReference type="PANTHER" id="PTHR13140:SF857">
    <property type="entry name" value="MYOSIN-11"/>
    <property type="match status" value="1"/>
</dbReference>
<feature type="region of interest" description="Disordered" evidence="10">
    <location>
        <begin position="1"/>
        <end position="32"/>
    </location>
</feature>
<evidence type="ECO:0000313" key="13">
    <source>
        <dbReference type="Ensembl" id="ENSLCAP00010052300.1"/>
    </source>
</evidence>
<keyword evidence="14" id="KW-1185">Reference proteome</keyword>
<dbReference type="PROSITE" id="PS51844">
    <property type="entry name" value="SH3_LIKE"/>
    <property type="match status" value="1"/>
</dbReference>
<protein>
    <submittedName>
        <fullName evidence="13">Myosin, heavy chain 14, non-muscle</fullName>
    </submittedName>
</protein>
<keyword evidence="2 9" id="KW-0547">Nucleotide-binding</keyword>
<dbReference type="Gene3D" id="1.20.5.340">
    <property type="match status" value="2"/>
</dbReference>
<keyword evidence="5" id="KW-0175">Coiled coil</keyword>
<feature type="compositionally biased region" description="Basic and acidic residues" evidence="10">
    <location>
        <begin position="1038"/>
        <end position="1061"/>
    </location>
</feature>
<evidence type="ECO:0000256" key="3">
    <source>
        <dbReference type="ARBA" id="ARBA00022840"/>
    </source>
</evidence>
<dbReference type="Pfam" id="PF01576">
    <property type="entry name" value="Myosin_tail_1"/>
    <property type="match status" value="1"/>
</dbReference>
<dbReference type="InterPro" id="IPR004009">
    <property type="entry name" value="SH3_Myosin"/>
</dbReference>
<dbReference type="GeneTree" id="ENSGT00940000158808"/>
<feature type="domain" description="Myosin N-terminal SH3-like" evidence="12">
    <location>
        <begin position="40"/>
        <end position="90"/>
    </location>
</feature>
<evidence type="ECO:0000256" key="10">
    <source>
        <dbReference type="SAM" id="MobiDB-lite"/>
    </source>
</evidence>
<evidence type="ECO:0000256" key="6">
    <source>
        <dbReference type="ARBA" id="ARBA00023123"/>
    </source>
</evidence>
<dbReference type="Gene3D" id="1.20.120.720">
    <property type="entry name" value="Myosin VI head, motor domain, U50 subdomain"/>
    <property type="match status" value="1"/>
</dbReference>
<dbReference type="PANTHER" id="PTHR13140">
    <property type="entry name" value="MYOSIN"/>
    <property type="match status" value="1"/>
</dbReference>
<name>A0A4W6FNZ1_LATCA</name>
<dbReference type="Gene3D" id="2.30.30.360">
    <property type="entry name" value="Myosin S1 fragment, N-terminal"/>
    <property type="match status" value="1"/>
</dbReference>
<evidence type="ECO:0000256" key="9">
    <source>
        <dbReference type="PROSITE-ProRule" id="PRU00782"/>
    </source>
</evidence>
<dbReference type="Gene3D" id="1.20.58.530">
    <property type="match status" value="1"/>
</dbReference>
<dbReference type="FunFam" id="3.30.70.1590:FF:000001">
    <property type="entry name" value="Myosin heavy chain"/>
    <property type="match status" value="1"/>
</dbReference>
<evidence type="ECO:0000256" key="7">
    <source>
        <dbReference type="ARBA" id="ARBA00023175"/>
    </source>
</evidence>
<dbReference type="FunFam" id="1.20.5.340:FF:000009">
    <property type="entry name" value="myosin-11 isoform X2"/>
    <property type="match status" value="1"/>
</dbReference>
<accession>A0A4W6FNZ1</accession>
<dbReference type="PROSITE" id="PS51456">
    <property type="entry name" value="MYOSIN_MOTOR"/>
    <property type="match status" value="1"/>
</dbReference>
<dbReference type="InterPro" id="IPR036961">
    <property type="entry name" value="Kinesin_motor_dom_sf"/>
</dbReference>
<dbReference type="PRINTS" id="PR00193">
    <property type="entry name" value="MYOSINHEAVY"/>
</dbReference>
<dbReference type="GO" id="GO:0005516">
    <property type="term" value="F:calmodulin binding"/>
    <property type="evidence" value="ECO:0007669"/>
    <property type="project" value="UniProtKB-KW"/>
</dbReference>
<feature type="compositionally biased region" description="Basic and acidic residues" evidence="10">
    <location>
        <begin position="1658"/>
        <end position="1671"/>
    </location>
</feature>
<feature type="region of interest" description="Disordered" evidence="10">
    <location>
        <begin position="1658"/>
        <end position="1691"/>
    </location>
</feature>
<dbReference type="SUPFAM" id="SSF52540">
    <property type="entry name" value="P-loop containing nucleoside triphosphate hydrolases"/>
    <property type="match status" value="1"/>
</dbReference>
<proteinExistence type="inferred from homology"/>
<dbReference type="FunFam" id="2.30.30.360:FF:000001">
    <property type="entry name" value="Myosin heavy chain"/>
    <property type="match status" value="1"/>
</dbReference>
<dbReference type="GO" id="GO:0005737">
    <property type="term" value="C:cytoplasm"/>
    <property type="evidence" value="ECO:0007669"/>
    <property type="project" value="UniProtKB-ARBA"/>
</dbReference>
<feature type="compositionally biased region" description="Basic and acidic residues" evidence="10">
    <location>
        <begin position="1264"/>
        <end position="1277"/>
    </location>
</feature>
<dbReference type="SMART" id="SM00242">
    <property type="entry name" value="MYSc"/>
    <property type="match status" value="1"/>
</dbReference>
<dbReference type="GO" id="GO:0016459">
    <property type="term" value="C:myosin complex"/>
    <property type="evidence" value="ECO:0007669"/>
    <property type="project" value="UniProtKB-KW"/>
</dbReference>
<feature type="region of interest" description="Disordered" evidence="10">
    <location>
        <begin position="1113"/>
        <end position="1168"/>
    </location>
</feature>
<reference evidence="14" key="1">
    <citation type="submission" date="2015-09" db="EMBL/GenBank/DDBJ databases">
        <authorList>
            <person name="Sai Rama Sridatta P."/>
        </authorList>
    </citation>
    <scope>NUCLEOTIDE SEQUENCE [LARGE SCALE GENOMIC DNA]</scope>
</reference>
<feature type="compositionally biased region" description="Polar residues" evidence="10">
    <location>
        <begin position="1347"/>
        <end position="1365"/>
    </location>
</feature>
<feature type="compositionally biased region" description="Basic and acidic residues" evidence="10">
    <location>
        <begin position="1242"/>
        <end position="1252"/>
    </location>
</feature>
<reference evidence="13" key="3">
    <citation type="submission" date="2025-09" db="UniProtKB">
        <authorList>
            <consortium name="Ensembl"/>
        </authorList>
    </citation>
    <scope>IDENTIFICATION</scope>
</reference>
<organism evidence="13 14">
    <name type="scientific">Lates calcarifer</name>
    <name type="common">Barramundi</name>
    <name type="synonym">Holocentrus calcarifer</name>
    <dbReference type="NCBI Taxonomy" id="8187"/>
    <lineage>
        <taxon>Eukaryota</taxon>
        <taxon>Metazoa</taxon>
        <taxon>Chordata</taxon>
        <taxon>Craniata</taxon>
        <taxon>Vertebrata</taxon>
        <taxon>Euteleostomi</taxon>
        <taxon>Actinopterygii</taxon>
        <taxon>Neopterygii</taxon>
        <taxon>Teleostei</taxon>
        <taxon>Neoteleostei</taxon>
        <taxon>Acanthomorphata</taxon>
        <taxon>Carangaria</taxon>
        <taxon>Carangaria incertae sedis</taxon>
        <taxon>Centropomidae</taxon>
        <taxon>Lates</taxon>
    </lineage>
</organism>
<dbReference type="Pfam" id="PF00063">
    <property type="entry name" value="Myosin_head"/>
    <property type="match status" value="1"/>
</dbReference>
<feature type="region of interest" description="Disordered" evidence="10">
    <location>
        <begin position="1007"/>
        <end position="1063"/>
    </location>
</feature>
<feature type="domain" description="Myosin motor" evidence="11">
    <location>
        <begin position="94"/>
        <end position="793"/>
    </location>
</feature>
<evidence type="ECO:0000256" key="2">
    <source>
        <dbReference type="ARBA" id="ARBA00022741"/>
    </source>
</evidence>
<feature type="compositionally biased region" description="Basic and acidic residues" evidence="10">
    <location>
        <begin position="1366"/>
        <end position="1382"/>
    </location>
</feature>
<dbReference type="InterPro" id="IPR002928">
    <property type="entry name" value="Myosin_tail"/>
</dbReference>
<dbReference type="InterPro" id="IPR000048">
    <property type="entry name" value="IQ_motif_EF-hand-BS"/>
</dbReference>
<feature type="binding site" evidence="9">
    <location>
        <begin position="187"/>
        <end position="194"/>
    </location>
    <ligand>
        <name>ATP</name>
        <dbReference type="ChEBI" id="CHEBI:30616"/>
    </ligand>
</feature>
<keyword evidence="7 9" id="KW-0505">Motor protein</keyword>
<dbReference type="FunFam" id="3.40.850.10:FF:000101">
    <property type="entry name" value="Slow myosin heavy chain 2"/>
    <property type="match status" value="1"/>
</dbReference>
<evidence type="ECO:0000256" key="4">
    <source>
        <dbReference type="ARBA" id="ARBA00022860"/>
    </source>
</evidence>
<dbReference type="Proteomes" id="UP000314980">
    <property type="component" value="Unassembled WGS sequence"/>
</dbReference>
<evidence type="ECO:0000256" key="5">
    <source>
        <dbReference type="ARBA" id="ARBA00023054"/>
    </source>
</evidence>
<keyword evidence="8 9" id="KW-0009">Actin-binding</keyword>
<keyword evidence="4" id="KW-0112">Calmodulin-binding</keyword>
<evidence type="ECO:0000256" key="8">
    <source>
        <dbReference type="ARBA" id="ARBA00023203"/>
    </source>
</evidence>
<evidence type="ECO:0000256" key="1">
    <source>
        <dbReference type="ARBA" id="ARBA00008314"/>
    </source>
</evidence>
<dbReference type="InterPro" id="IPR008989">
    <property type="entry name" value="Myosin_S1_N"/>
</dbReference>
<reference evidence="13" key="2">
    <citation type="submission" date="2025-08" db="UniProtKB">
        <authorList>
            <consortium name="Ensembl"/>
        </authorList>
    </citation>
    <scope>IDENTIFICATION</scope>
</reference>
<feature type="region of interest" description="Disordered" evidence="10">
    <location>
        <begin position="1224"/>
        <end position="1290"/>
    </location>
</feature>
<evidence type="ECO:0000259" key="12">
    <source>
        <dbReference type="PROSITE" id="PS51844"/>
    </source>
</evidence>
<dbReference type="FunFam" id="1.20.5.4820:FF:000002">
    <property type="entry name" value="Myosin heavy chain 10"/>
    <property type="match status" value="1"/>
</dbReference>
<feature type="region of interest" description="Actin-binding" evidence="9">
    <location>
        <begin position="671"/>
        <end position="693"/>
    </location>
</feature>
<evidence type="ECO:0000259" key="11">
    <source>
        <dbReference type="PROSITE" id="PS51456"/>
    </source>
</evidence>
<dbReference type="GO" id="GO:0051015">
    <property type="term" value="F:actin filament binding"/>
    <property type="evidence" value="ECO:0007669"/>
    <property type="project" value="InterPro"/>
</dbReference>
<dbReference type="Gene3D" id="3.40.850.10">
    <property type="entry name" value="Kinesin motor domain"/>
    <property type="match status" value="1"/>
</dbReference>
<dbReference type="PROSITE" id="PS50096">
    <property type="entry name" value="IQ"/>
    <property type="match status" value="1"/>
</dbReference>
<sequence>MSRPTGGGANDVTRFLSSGAAPGSPTSNSMFSAASQADWAAKRLVWVPSEKHGFESASIREERGDEVEVELTDSQRKLTLSREEVQRMNPPRFSKVEDMADLTCLNEASVLHNLRERYYSGLIYTYSGLFCVVVNPYKNLPIYTESIVEMYRGKKRHEMPPHIYAISEAAYRSMLQDREDQSILCTGESGAGKTENTKKVIQYLAHVASSHKSGDHLGELERQLLQANPILEAFGNAKTVKNDNSSRFGKFIRINFDVAGYIVGANIETYLLEKSRATRQAKDERTFHIFYQLLCGASEETRADLLLGTADEYRFLSGGSIPVPGQSDSENFTQTMDSMAIMGFTPEELLSMLKVISSVLQFGNISFMKEKNQDQASMPDNTAAQKLCHLLGINVLEFTRAILTPRIKVGREYVQKAQTKEQADFAVEALAKATYERLFRWLVHRINRALDRRQRQGASFIGILDIAGFEIFQLNSFEQLCINYTNEKLQQLFNHTMFILEQEEYQREGIEWNFIDFGLDLQPCIDLIERPAHPPGVLALLDEECWFPRATDRSFVEKLSTEQCSHPKFFKSKQPRGEADFSIIHYAGKVDYKADDWLVKNMDPLNDNVASLLHQSSDHFVSELWKEVDRIVGLDQVSSGENSGPVTFGAAGLKTKKGMFRTVGQLYKESLTKLMATLRNTNPNFLRCIIPNHEKRAGKLSPHLVLDQLRCNGVLEGIRICRQGFPNRIPFQEFRQRYEILTPNAIPRTFMDGKQASELMISALELDHNLFRVGQSKVFFRAGVLAHLEEERDLKITDTIIRFQSAARGFLARKAFLKKQQQLSALRVMQRNCAAYLKLRNWQWWRLFTKVKPLLQVTRQDEEIQVREAELQKAKDKLTRVEQDYTDLDRKHAQLMEEKAVLADQLQAEAELFAEAEEMRARLASRKQELEEVLGELESRLEEEEERGVQLTNEKKKMQQNIQDLEEQLEEEESARQRLLLEKVTLETKVKSLETDLKEKKQLEERLSEVTDQLTEEEEKTKSLNKLKNKQEAVIADLEERLKREEQGRLEQEKWKRRMESESVEAQEQLSDLGMLAAELRGSLSQKEKEITILQEGARRAEAQRALREAMSQVSELKEEVENERGMRERAEKQRRDLGEELEALRTELEDTLDTTAAQQELRSRREAELSELQRCVEEETRRHEAQLSELRVKHSAAIDNLQEQLDNSKRARQSLEKAKAVLEEERQNLTSELKSLQASRTESERGRKRADSQLQELSARLTQADREREEREERMHKLQVQQDLSSKTHSVTWSFPLSQELLQDETRQKMALASRVRALEEEKNGLMERLEEEEERAKELTRQIQTHTQQVNQRPMQAVFNSGTNRERQKEEEKERVERQRERLREEIEDMTLALQRERQNCTALEKRQKKFDQCLAEEKAVSARLAEERDRAEADSREKETRYLALSRALQEAQDQREELERANKQLRVEMEQLVNQQDDVGKNVHELERTRRSLETEVQNLRVQTQELEEELGEAENSRLRLEVTLQALKAQFEREISTSEEKGEEKRRALSKQVRELEIQLEEERSQRSQSVSSKKQLEAELQEAEAQVETVTRGKEEAMKQLRRLQGQMKEILRELDETKLTRDEVIAQSKDSEKKIQTLEAEVLQLTEELAVSERQKRQAQQERDEIADEMVNSSSGKTALSEEKRRLEARVSQLEEELEEEQTNSELLAERQRKTALQVETLTVQLQGERTLAQKAEAAREQLERQNKELKTRLGEMEGAVRGKHRLSVAALEAKIESMEEQLEQERQERAIANKLVRKTEKKLKEVMMQAEDERRHADQYREQLDKSMVRLKQLKRQLEEVEEENSRSNAQKRKLQRELEELTDSNQYHSHVCSVNGSKVTFGQSQASCFPLFPVFMLS</sequence>